<dbReference type="NCBIfam" id="NF033581">
    <property type="entry name" value="transpos_IS5_4"/>
    <property type="match status" value="1"/>
</dbReference>
<dbReference type="Proteomes" id="UP000606991">
    <property type="component" value="Unassembled WGS sequence"/>
</dbReference>
<comment type="similarity">
    <text evidence="1">Belongs to the transposase 11 family.</text>
</comment>
<evidence type="ECO:0000256" key="3">
    <source>
        <dbReference type="ARBA" id="ARBA00023125"/>
    </source>
</evidence>
<dbReference type="GO" id="GO:0006310">
    <property type="term" value="P:DNA recombination"/>
    <property type="evidence" value="ECO:0007669"/>
    <property type="project" value="UniProtKB-KW"/>
</dbReference>
<dbReference type="EMBL" id="JAEKNS010000159">
    <property type="protein sequence ID" value="MBJ7596377.1"/>
    <property type="molecule type" value="Genomic_DNA"/>
</dbReference>
<dbReference type="InterPro" id="IPR008490">
    <property type="entry name" value="Transposase_InsH_N"/>
</dbReference>
<comment type="caution">
    <text evidence="7">The sequence shown here is derived from an EMBL/GenBank/DDBJ whole genome shotgun (WGS) entry which is preliminary data.</text>
</comment>
<evidence type="ECO:0000259" key="6">
    <source>
        <dbReference type="Pfam" id="PF05598"/>
    </source>
</evidence>
<dbReference type="InterPro" id="IPR047959">
    <property type="entry name" value="Transpos_IS5"/>
</dbReference>
<name>A0A934NBJ4_9BACT</name>
<evidence type="ECO:0000313" key="8">
    <source>
        <dbReference type="Proteomes" id="UP000606991"/>
    </source>
</evidence>
<evidence type="ECO:0000256" key="5">
    <source>
        <dbReference type="SAM" id="MobiDB-lite"/>
    </source>
</evidence>
<gene>
    <name evidence="7" type="ORF">JF886_16230</name>
</gene>
<evidence type="ECO:0000256" key="1">
    <source>
        <dbReference type="ARBA" id="ARBA00010075"/>
    </source>
</evidence>
<dbReference type="Pfam" id="PF05598">
    <property type="entry name" value="DUF772"/>
    <property type="match status" value="1"/>
</dbReference>
<sequence length="309" mass="34789">MRGSTLQQGEILSTLTPDQLVPADHPIRRIRTIVDTALAELHGEFNAMYSRVGRPSIAPERLLKSCLLIALYSVRSERQFCERLQYDMLFKWFLNMNIGDAAFDPTTFSKNRDRLLEHEVAHRFFEAVRGEAERRRLLSDDHFTLDGTLLEAWASVKSVRPKDDDDRTPPSGRNVAVDFHGQRRRNETHASTTDPEALLAKKSSGTAAKPSYAGHLLMENRNGLVVGVALTAATGYAERETGLRLLHQRRGERRTEARWTVAGDKGYDTKDFVAGCRALKVTPRVTQNTSNRRSAIDGRTTRHPGYAMS</sequence>
<keyword evidence="2" id="KW-0815">Transposition</keyword>
<evidence type="ECO:0000256" key="2">
    <source>
        <dbReference type="ARBA" id="ARBA00022578"/>
    </source>
</evidence>
<keyword evidence="3" id="KW-0238">DNA-binding</keyword>
<feature type="region of interest" description="Disordered" evidence="5">
    <location>
        <begin position="286"/>
        <end position="309"/>
    </location>
</feature>
<feature type="domain" description="Transposase InsH N-terminal" evidence="6">
    <location>
        <begin position="18"/>
        <end position="114"/>
    </location>
</feature>
<organism evidence="7 8">
    <name type="scientific">Candidatus Aeolococcus gillhamiae</name>
    <dbReference type="NCBI Taxonomy" id="3127015"/>
    <lineage>
        <taxon>Bacteria</taxon>
        <taxon>Bacillati</taxon>
        <taxon>Candidatus Dormiibacterota</taxon>
        <taxon>Candidatus Dormibacteria</taxon>
        <taxon>Candidatus Aeolococcales</taxon>
        <taxon>Candidatus Aeolococcaceae</taxon>
        <taxon>Candidatus Aeolococcus</taxon>
    </lineage>
</organism>
<keyword evidence="4" id="KW-0233">DNA recombination</keyword>
<accession>A0A934NBJ4</accession>
<protein>
    <submittedName>
        <fullName evidence="7">IS5 family transposase</fullName>
    </submittedName>
</protein>
<evidence type="ECO:0000256" key="4">
    <source>
        <dbReference type="ARBA" id="ARBA00023172"/>
    </source>
</evidence>
<dbReference type="RefSeq" id="WP_337314366.1">
    <property type="nucleotide sequence ID" value="NZ_JAEKNS010000159.1"/>
</dbReference>
<dbReference type="GO" id="GO:0032196">
    <property type="term" value="P:transposition"/>
    <property type="evidence" value="ECO:0007669"/>
    <property type="project" value="UniProtKB-KW"/>
</dbReference>
<feature type="region of interest" description="Disordered" evidence="5">
    <location>
        <begin position="160"/>
        <end position="203"/>
    </location>
</feature>
<evidence type="ECO:0000313" key="7">
    <source>
        <dbReference type="EMBL" id="MBJ7596377.1"/>
    </source>
</evidence>
<dbReference type="AlphaFoldDB" id="A0A934NBJ4"/>
<dbReference type="PANTHER" id="PTHR35604">
    <property type="entry name" value="TRANSPOSASE INSH FOR INSERTION SEQUENCE ELEMENT IS5A-RELATED"/>
    <property type="match status" value="1"/>
</dbReference>
<dbReference type="GO" id="GO:0003677">
    <property type="term" value="F:DNA binding"/>
    <property type="evidence" value="ECO:0007669"/>
    <property type="project" value="UniProtKB-KW"/>
</dbReference>
<reference evidence="7 8" key="1">
    <citation type="submission" date="2020-10" db="EMBL/GenBank/DDBJ databases">
        <title>Ca. Dormibacterota MAGs.</title>
        <authorList>
            <person name="Montgomery K."/>
        </authorList>
    </citation>
    <scope>NUCLEOTIDE SEQUENCE [LARGE SCALE GENOMIC DNA]</scope>
    <source>
        <strain evidence="7">SC8812_S17_18</strain>
    </source>
</reference>
<feature type="non-terminal residue" evidence="7">
    <location>
        <position position="309"/>
    </location>
</feature>
<proteinExistence type="inferred from homology"/>
<dbReference type="PANTHER" id="PTHR35604:SF2">
    <property type="entry name" value="TRANSPOSASE INSH FOR INSERTION SEQUENCE ELEMENT IS5A-RELATED"/>
    <property type="match status" value="1"/>
</dbReference>